<keyword evidence="2" id="KW-0378">Hydrolase</keyword>
<dbReference type="InterPro" id="IPR011105">
    <property type="entry name" value="Cell_wall_hydrolase_SleB"/>
</dbReference>
<feature type="domain" description="Cell wall hydrolase SleB" evidence="1">
    <location>
        <begin position="60"/>
        <end position="171"/>
    </location>
</feature>
<gene>
    <name evidence="2" type="ORF">GAP31_003</name>
</gene>
<dbReference type="GeneID" id="13993614"/>
<sequence>MERNLKVKNLILATACAFSLATTPVLAKDNAKKPKVIHLCKKDDSAVNILACNMYREARGESDSGMMSIAFVTLNRKDNDKFPHTVKKIVYQSGQFSWTSGSSSFKVYEKERWEKAKEFASFLIKVHTTNKIVYDALDITKGSTYYHSKKVKPYWTKVMIRTVRIDNHIFYKEKPESQGA</sequence>
<dbReference type="Gene3D" id="1.10.10.2520">
    <property type="entry name" value="Cell wall hydrolase SleB, domain 1"/>
    <property type="match status" value="1"/>
</dbReference>
<evidence type="ECO:0000259" key="1">
    <source>
        <dbReference type="Pfam" id="PF07486"/>
    </source>
</evidence>
<reference evidence="2 3" key="1">
    <citation type="journal article" date="2012" name="J. Virol.">
        <title>Genome Sequence of Cronobacter sakazakii Myovirus vB_CsaM_GAP31.</title>
        <authorList>
            <person name="Abbasifar R."/>
            <person name="Kropinski A.M."/>
            <person name="Sabour P.M."/>
            <person name="Ackermann H.W."/>
            <person name="Alanis Villa A."/>
            <person name="Abbasifar A."/>
            <person name="Griffiths M.W."/>
        </authorList>
    </citation>
    <scope>NUCLEOTIDE SEQUENCE [LARGE SCALE GENOMIC DNA]</scope>
</reference>
<dbReference type="RefSeq" id="YP_006986836.1">
    <property type="nucleotide sequence ID" value="NC_019400.1"/>
</dbReference>
<dbReference type="Pfam" id="PF07486">
    <property type="entry name" value="Hydrolase_2"/>
    <property type="match status" value="1"/>
</dbReference>
<protein>
    <submittedName>
        <fullName evidence="2">Cell wall hydrolase SleB</fullName>
    </submittedName>
</protein>
<dbReference type="InterPro" id="IPR042047">
    <property type="entry name" value="SleB_dom1"/>
</dbReference>
<dbReference type="GO" id="GO:0016787">
    <property type="term" value="F:hydrolase activity"/>
    <property type="evidence" value="ECO:0007669"/>
    <property type="project" value="UniProtKB-KW"/>
</dbReference>
<name>K4F513_9CAUD</name>
<dbReference type="Proteomes" id="UP000000458">
    <property type="component" value="Segment"/>
</dbReference>
<keyword evidence="3" id="KW-1185">Reference proteome</keyword>
<evidence type="ECO:0000313" key="2">
    <source>
        <dbReference type="EMBL" id="AFC21181.1"/>
    </source>
</evidence>
<dbReference type="KEGG" id="vg:13993614"/>
<organism evidence="2 3">
    <name type="scientific">Cronobacter phage vB_CsaM_GAP31</name>
    <dbReference type="NCBI Taxonomy" id="1141135"/>
    <lineage>
        <taxon>Viruses</taxon>
        <taxon>Duplodnaviria</taxon>
        <taxon>Heunggongvirae</taxon>
        <taxon>Uroviricota</taxon>
        <taxon>Caudoviricetes</taxon>
        <taxon>Vequintavirinae</taxon>
        <taxon>Seunavirus</taxon>
        <taxon>Seunavirus GAP31</taxon>
    </lineage>
</organism>
<dbReference type="EMBL" id="JN882284">
    <property type="protein sequence ID" value="AFC21181.1"/>
    <property type="molecule type" value="Genomic_DNA"/>
</dbReference>
<proteinExistence type="predicted"/>
<evidence type="ECO:0000313" key="3">
    <source>
        <dbReference type="Proteomes" id="UP000000458"/>
    </source>
</evidence>
<accession>K4F513</accession>
<dbReference type="OrthoDB" id="24022at10239"/>